<dbReference type="RefSeq" id="WP_136599741.1">
    <property type="nucleotide sequence ID" value="NZ_STGV01000006.1"/>
</dbReference>
<proteinExistence type="predicted"/>
<dbReference type="AlphaFoldDB" id="A0A4S8NVR2"/>
<dbReference type="Proteomes" id="UP000308828">
    <property type="component" value="Unassembled WGS sequence"/>
</dbReference>
<gene>
    <name evidence="1" type="ORF">FAA97_16920</name>
</gene>
<accession>A0A4S8NVR2</accession>
<dbReference type="InterPro" id="IPR026337">
    <property type="entry name" value="AKG_HExxH"/>
</dbReference>
<organism evidence="1 2">
    <name type="scientific">Peteryoungia ipomoeae</name>
    <dbReference type="NCBI Taxonomy" id="1210932"/>
    <lineage>
        <taxon>Bacteria</taxon>
        <taxon>Pseudomonadati</taxon>
        <taxon>Pseudomonadota</taxon>
        <taxon>Alphaproteobacteria</taxon>
        <taxon>Hyphomicrobiales</taxon>
        <taxon>Rhizobiaceae</taxon>
        <taxon>Peteryoungia</taxon>
    </lineage>
</organism>
<evidence type="ECO:0000313" key="1">
    <source>
        <dbReference type="EMBL" id="THV20881.1"/>
    </source>
</evidence>
<comment type="caution">
    <text evidence="1">The sequence shown here is derived from an EMBL/GenBank/DDBJ whole genome shotgun (WGS) entry which is preliminary data.</text>
</comment>
<dbReference type="EMBL" id="STGV01000006">
    <property type="protein sequence ID" value="THV20881.1"/>
    <property type="molecule type" value="Genomic_DNA"/>
</dbReference>
<protein>
    <submittedName>
        <fullName evidence="1">Uncharacterized protein</fullName>
    </submittedName>
</protein>
<dbReference type="NCBIfam" id="TIGR04267">
    <property type="entry name" value="mod_HExxH"/>
    <property type="match status" value="1"/>
</dbReference>
<sequence>MFAAHLDHLADEARAVLACNPLLAASSAGLPAGRNRLKRRARYAGTLSAIADIKAVAPRADAFARHFPELADGGYRHAERLPGDGKAGPVGLDPYRSSALCTWMDGLERGLGWVKSGANAEILEYYLQPDLMDADFIAERQPVRGLACGIGLLRIETLAASRMMQPRVAQCLPDFPSAEYPTVSESDLDAIAEHLDAAVSLAFAVDPAGTQLLAANLHSLHVGLRHDPLCSFSSSNELPGSAIVILSKERLRDGDHAATAAQLLHEAGHVLLGLYTTSAAASLPCDFTYVSPYKNDLQTLESILHMAYTIPWECAVRMACLSLREDPERRAREAAFVIAYASRQLPLIDIARSGLDRLGGDVLSDLPDIAAIPSWNARVLALVDRLLESETPERRPAHVAERQRVIERQAWDLGQMVLRGRDPIDPRLQSREIDETGESVTLWYDGTRHVIAKAEYRPTSKDYGRYVELIGSNASMAMEVA</sequence>
<reference evidence="1 2" key="1">
    <citation type="submission" date="2019-04" db="EMBL/GenBank/DDBJ databases">
        <title>Genome sequence of strain shin9-1.</title>
        <authorList>
            <person name="Gao J."/>
            <person name="Sun J."/>
        </authorList>
    </citation>
    <scope>NUCLEOTIDE SEQUENCE [LARGE SCALE GENOMIC DNA]</scope>
    <source>
        <strain evidence="2">shin9-1</strain>
    </source>
</reference>
<dbReference type="OrthoDB" id="8342782at2"/>
<evidence type="ECO:0000313" key="2">
    <source>
        <dbReference type="Proteomes" id="UP000308828"/>
    </source>
</evidence>
<name>A0A4S8NVR2_9HYPH</name>
<keyword evidence="2" id="KW-1185">Reference proteome</keyword>